<sequence>MKTITIKDVAARAGVSPKTVSRVINSESYVRPELRATVQKVVEELGYRPNAFARELSSSRSFLLGLFFDDPASPYAADLQRGALARCRELSYHLVVEQLDRECAGWLEECEASLRAVRLGGAVLTPPLCDWEELLDLFERYAVPVVRISPGDDLERTSRVEMDDRGAAREMTEQLLALGHRDIAFVQGNPTHHAAARRLEGFRAAMAAAGLPVPASRALQGDFTFRSGLEAAERLLGGGERPSAVFAANDEMALAILVAAMRIGIAVPEQLSIAGFDDSAIARMAWPQLSTVRQPNFEMAATAVDLLTHPQRAAGSTTPETCLLPHAVVMRASTAAAAGAESAALS</sequence>
<gene>
    <name evidence="5" type="ORF">MZO42_19615</name>
</gene>
<dbReference type="SMART" id="SM00354">
    <property type="entry name" value="HTH_LACI"/>
    <property type="match status" value="1"/>
</dbReference>
<proteinExistence type="predicted"/>
<dbReference type="InterPro" id="IPR010982">
    <property type="entry name" value="Lambda_DNA-bd_dom_sf"/>
</dbReference>
<dbReference type="PANTHER" id="PTHR30146:SF153">
    <property type="entry name" value="LACTOSE OPERON REPRESSOR"/>
    <property type="match status" value="1"/>
</dbReference>
<evidence type="ECO:0000313" key="5">
    <source>
        <dbReference type="EMBL" id="MDT8760914.1"/>
    </source>
</evidence>
<keyword evidence="3" id="KW-0804">Transcription</keyword>
<dbReference type="Gene3D" id="1.10.260.40">
    <property type="entry name" value="lambda repressor-like DNA-binding domains"/>
    <property type="match status" value="1"/>
</dbReference>
<dbReference type="PROSITE" id="PS00356">
    <property type="entry name" value="HTH_LACI_1"/>
    <property type="match status" value="1"/>
</dbReference>
<dbReference type="Gene3D" id="3.40.50.2300">
    <property type="match status" value="2"/>
</dbReference>
<dbReference type="PROSITE" id="PS50932">
    <property type="entry name" value="HTH_LACI_2"/>
    <property type="match status" value="1"/>
</dbReference>
<keyword evidence="2 5" id="KW-0238">DNA-binding</keyword>
<dbReference type="CDD" id="cd01545">
    <property type="entry name" value="PBP1_SalR"/>
    <property type="match status" value="1"/>
</dbReference>
<comment type="caution">
    <text evidence="5">The sequence shown here is derived from an EMBL/GenBank/DDBJ whole genome shotgun (WGS) entry which is preliminary data.</text>
</comment>
<dbReference type="InterPro" id="IPR028082">
    <property type="entry name" value="Peripla_BP_I"/>
</dbReference>
<reference evidence="5" key="1">
    <citation type="submission" date="2022-04" db="EMBL/GenBank/DDBJ databases">
        <title>Tomato heritable bacteria conferring resistance against bacterial wilt.</title>
        <authorList>
            <person name="Yin J."/>
        </authorList>
    </citation>
    <scope>NUCLEOTIDE SEQUENCE</scope>
    <source>
        <strain evidence="5">Cra20</strain>
    </source>
</reference>
<dbReference type="PRINTS" id="PR00036">
    <property type="entry name" value="HTHLACI"/>
</dbReference>
<dbReference type="PANTHER" id="PTHR30146">
    <property type="entry name" value="LACI-RELATED TRANSCRIPTIONAL REPRESSOR"/>
    <property type="match status" value="1"/>
</dbReference>
<dbReference type="CDD" id="cd01392">
    <property type="entry name" value="HTH_LacI"/>
    <property type="match status" value="1"/>
</dbReference>
<feature type="domain" description="HTH lacI-type" evidence="4">
    <location>
        <begin position="4"/>
        <end position="58"/>
    </location>
</feature>
<keyword evidence="1" id="KW-0805">Transcription regulation</keyword>
<evidence type="ECO:0000256" key="1">
    <source>
        <dbReference type="ARBA" id="ARBA00023015"/>
    </source>
</evidence>
<evidence type="ECO:0000259" key="4">
    <source>
        <dbReference type="PROSITE" id="PS50932"/>
    </source>
</evidence>
<dbReference type="SUPFAM" id="SSF47413">
    <property type="entry name" value="lambda repressor-like DNA-binding domains"/>
    <property type="match status" value="1"/>
</dbReference>
<accession>A0ABU3NAK1</accession>
<name>A0ABU3NAK1_9SPHN</name>
<dbReference type="Pfam" id="PF13377">
    <property type="entry name" value="Peripla_BP_3"/>
    <property type="match status" value="1"/>
</dbReference>
<protein>
    <submittedName>
        <fullName evidence="5">LacI family DNA-binding transcriptional regulator</fullName>
    </submittedName>
</protein>
<organism evidence="5">
    <name type="scientific">Sphingomonas psychrotolerans</name>
    <dbReference type="NCBI Taxonomy" id="1327635"/>
    <lineage>
        <taxon>Bacteria</taxon>
        <taxon>Pseudomonadati</taxon>
        <taxon>Pseudomonadota</taxon>
        <taxon>Alphaproteobacteria</taxon>
        <taxon>Sphingomonadales</taxon>
        <taxon>Sphingomonadaceae</taxon>
        <taxon>Sphingomonas</taxon>
    </lineage>
</organism>
<dbReference type="Pfam" id="PF00356">
    <property type="entry name" value="LacI"/>
    <property type="match status" value="1"/>
</dbReference>
<dbReference type="GO" id="GO:0003677">
    <property type="term" value="F:DNA binding"/>
    <property type="evidence" value="ECO:0007669"/>
    <property type="project" value="UniProtKB-KW"/>
</dbReference>
<dbReference type="InterPro" id="IPR046335">
    <property type="entry name" value="LacI/GalR-like_sensor"/>
</dbReference>
<evidence type="ECO:0000256" key="2">
    <source>
        <dbReference type="ARBA" id="ARBA00023125"/>
    </source>
</evidence>
<dbReference type="SUPFAM" id="SSF53822">
    <property type="entry name" value="Periplasmic binding protein-like I"/>
    <property type="match status" value="1"/>
</dbReference>
<dbReference type="InterPro" id="IPR000843">
    <property type="entry name" value="HTH_LacI"/>
</dbReference>
<dbReference type="EMBL" id="JALMLT010000006">
    <property type="protein sequence ID" value="MDT8760914.1"/>
    <property type="molecule type" value="Genomic_DNA"/>
</dbReference>
<evidence type="ECO:0000256" key="3">
    <source>
        <dbReference type="ARBA" id="ARBA00023163"/>
    </source>
</evidence>